<dbReference type="EMBL" id="KJ489399">
    <property type="protein sequence ID" value="AHZ10147.1"/>
    <property type="molecule type" value="Genomic_DNA"/>
</dbReference>
<evidence type="ECO:0000313" key="1">
    <source>
        <dbReference type="EMBL" id="AHZ10147.1"/>
    </source>
</evidence>
<dbReference type="KEGG" id="vg:19526129"/>
<keyword evidence="2" id="KW-1185">Reference proteome</keyword>
<dbReference type="RefSeq" id="YP_009036578.1">
    <property type="nucleotide sequence ID" value="NC_024213.1"/>
</dbReference>
<reference evidence="2" key="1">
    <citation type="submission" date="2014-09" db="EMBL/GenBank/DDBJ databases">
        <authorList>
            <person name="Sauder A.B."/>
            <person name="McKenzie Q.R."/>
            <person name="Temple L.M."/>
            <person name="Alexis B.K."/>
            <person name="Al-Atrache Z."/>
            <person name="Lewis L.O."/>
            <person name="Loesser-Casey K.E."/>
            <person name="Mitchell K.J."/>
        </authorList>
    </citation>
    <scope>NUCLEOTIDE SEQUENCE [LARGE SCALE GENOMIC DNA]</scope>
</reference>
<organism evidence="1 2">
    <name type="scientific">Bacillus phage Hakuna</name>
    <dbReference type="NCBI Taxonomy" id="1486659"/>
    <lineage>
        <taxon>Viruses</taxon>
        <taxon>Duplodnaviria</taxon>
        <taxon>Heunggongvirae</taxon>
        <taxon>Uroviricota</taxon>
        <taxon>Caudoviricetes</taxon>
        <taxon>Herelleviridae</taxon>
        <taxon>Bastillevirinae</taxon>
        <taxon>Wphvirus</taxon>
        <taxon>Wphvirus hakuna</taxon>
    </lineage>
</organism>
<name>A0A024B179_9CAUD</name>
<dbReference type="GeneID" id="19526129"/>
<evidence type="ECO:0000313" key="2">
    <source>
        <dbReference type="Proteomes" id="UP000026900"/>
    </source>
</evidence>
<protein>
    <submittedName>
        <fullName evidence="1">Uncharacterized protein</fullName>
    </submittedName>
</protein>
<sequence length="125" mass="14932">MRDITCKHTNAVEDGYFQCYHCEDCQSYIEVHDMVFDIRATMHDEEDPRIKLDVTEEDYVDKKWLGLHIQQSNFVDGDEDCYINLSEDQVLELHELLGKFIHNRNMEIIKQGKEEYKASLEEWVK</sequence>
<proteinExistence type="predicted"/>
<accession>A0A024B179</accession>
<dbReference type="Proteomes" id="UP000026900">
    <property type="component" value="Segment"/>
</dbReference>